<accession>A0AAV4JT32</accession>
<keyword evidence="2" id="KW-1133">Transmembrane helix</keyword>
<comment type="caution">
    <text evidence="3">The sequence shown here is derived from an EMBL/GenBank/DDBJ whole genome shotgun (WGS) entry which is preliminary data.</text>
</comment>
<feature type="region of interest" description="Disordered" evidence="1">
    <location>
        <begin position="286"/>
        <end position="316"/>
    </location>
</feature>
<dbReference type="EMBL" id="BMAT01003411">
    <property type="protein sequence ID" value="GFS24890.1"/>
    <property type="molecule type" value="Genomic_DNA"/>
</dbReference>
<feature type="transmembrane region" description="Helical" evidence="2">
    <location>
        <begin position="253"/>
        <end position="276"/>
    </location>
</feature>
<dbReference type="Proteomes" id="UP000762676">
    <property type="component" value="Unassembled WGS sequence"/>
</dbReference>
<keyword evidence="4" id="KW-1185">Reference proteome</keyword>
<evidence type="ECO:0000256" key="2">
    <source>
        <dbReference type="SAM" id="Phobius"/>
    </source>
</evidence>
<feature type="region of interest" description="Disordered" evidence="1">
    <location>
        <begin position="356"/>
        <end position="499"/>
    </location>
</feature>
<reference evidence="3 4" key="1">
    <citation type="journal article" date="2021" name="Elife">
        <title>Chloroplast acquisition without the gene transfer in kleptoplastic sea slugs, Plakobranchus ocellatus.</title>
        <authorList>
            <person name="Maeda T."/>
            <person name="Takahashi S."/>
            <person name="Yoshida T."/>
            <person name="Shimamura S."/>
            <person name="Takaki Y."/>
            <person name="Nagai Y."/>
            <person name="Toyoda A."/>
            <person name="Suzuki Y."/>
            <person name="Arimoto A."/>
            <person name="Ishii H."/>
            <person name="Satoh N."/>
            <person name="Nishiyama T."/>
            <person name="Hasebe M."/>
            <person name="Maruyama T."/>
            <person name="Minagawa J."/>
            <person name="Obokata J."/>
            <person name="Shigenobu S."/>
        </authorList>
    </citation>
    <scope>NUCLEOTIDE SEQUENCE [LARGE SCALE GENOMIC DNA]</scope>
</reference>
<feature type="compositionally biased region" description="Polar residues" evidence="1">
    <location>
        <begin position="379"/>
        <end position="392"/>
    </location>
</feature>
<feature type="compositionally biased region" description="Polar residues" evidence="1">
    <location>
        <begin position="417"/>
        <end position="435"/>
    </location>
</feature>
<sequence>MELSVALTRITTVIIIALMSILIPTCLAGVTKTPTWRGLGTTTQATAAAATSGTTAKLHSSTRGLPDTGEPAQGDPEIRFGGFFYVSFPLAIANDFFGCMCEETSLECSVQYKLRDNQTSSDFPFLYRVLGYEQVHLPGNDASLYRPHFICDVLNFVPGQDISCRRQLTADQTCETTGKCQSYAANFTLPACSLGCVDLAWLSAFTVPITYTETDHIFTLSENATCSASNNLTSDVTGTEAGTKTDSDGNLQLPMVLGIALGCAGLVVIVAAFGAWRACKRVRTREKSKRNGESMESSLDFPRGSRNKGFGDEREEDEYQEIYDIADGGRVPEHFDEPLEEGYNIIRDEKLKGDFSKSQAENASRPLPVLPDNKDLTYSEPTSTGEASSSVEPSPLPPQYRSGDFQSFSESPPPVSSTPGAFSPSSTTDNGNLPATCTTTDSSSSSTSSTSSTVPLLATSTHPNALLGSRTRKPVTNDESASKAMPTQTLPNPAPHKIPQRENQYDHLGLVNIRSSYQSLSQYSQLKLVRSKQGGIELVTPQDDLPAVEELCSGLQVISLRNGSLCVLGLLEEPPSDDYHKYFKILNMGNDQRPRDEASKGSSLKRKKGGLVQDPQQSAGLPEMQAIYIGSLELENAQTLVSTEYGDYLKLVDIDTAEAFSDDGGYLRVLDIEEANITDTNGDYLTVLDL</sequence>
<proteinExistence type="predicted"/>
<organism evidence="3 4">
    <name type="scientific">Elysia marginata</name>
    <dbReference type="NCBI Taxonomy" id="1093978"/>
    <lineage>
        <taxon>Eukaryota</taxon>
        <taxon>Metazoa</taxon>
        <taxon>Spiralia</taxon>
        <taxon>Lophotrochozoa</taxon>
        <taxon>Mollusca</taxon>
        <taxon>Gastropoda</taxon>
        <taxon>Heterobranchia</taxon>
        <taxon>Euthyneura</taxon>
        <taxon>Panpulmonata</taxon>
        <taxon>Sacoglossa</taxon>
        <taxon>Placobranchoidea</taxon>
        <taxon>Plakobranchidae</taxon>
        <taxon>Elysia</taxon>
    </lineage>
</organism>
<keyword evidence="2" id="KW-0472">Membrane</keyword>
<feature type="transmembrane region" description="Helical" evidence="2">
    <location>
        <begin position="6"/>
        <end position="30"/>
    </location>
</feature>
<dbReference type="AlphaFoldDB" id="A0AAV4JT32"/>
<keyword evidence="2" id="KW-0812">Transmembrane</keyword>
<protein>
    <submittedName>
        <fullName evidence="3">Uncharacterized protein</fullName>
    </submittedName>
</protein>
<gene>
    <name evidence="3" type="ORF">ElyMa_001674100</name>
</gene>
<feature type="region of interest" description="Disordered" evidence="1">
    <location>
        <begin position="50"/>
        <end position="72"/>
    </location>
</feature>
<name>A0AAV4JT32_9GAST</name>
<evidence type="ECO:0000313" key="4">
    <source>
        <dbReference type="Proteomes" id="UP000762676"/>
    </source>
</evidence>
<evidence type="ECO:0000256" key="1">
    <source>
        <dbReference type="SAM" id="MobiDB-lite"/>
    </source>
</evidence>
<feature type="region of interest" description="Disordered" evidence="1">
    <location>
        <begin position="590"/>
        <end position="616"/>
    </location>
</feature>
<feature type="compositionally biased region" description="Low complexity" evidence="1">
    <location>
        <begin position="436"/>
        <end position="453"/>
    </location>
</feature>
<evidence type="ECO:0000313" key="3">
    <source>
        <dbReference type="EMBL" id="GFS24890.1"/>
    </source>
</evidence>